<dbReference type="SUPFAM" id="SSF48317">
    <property type="entry name" value="Acid phosphatase/Vanadium-dependent haloperoxidase"/>
    <property type="match status" value="1"/>
</dbReference>
<dbReference type="InterPro" id="IPR000326">
    <property type="entry name" value="PAP2/HPO"/>
</dbReference>
<reference evidence="3" key="1">
    <citation type="submission" date="2020-02" db="EMBL/GenBank/DDBJ databases">
        <authorList>
            <person name="Meier V. D."/>
        </authorList>
    </citation>
    <scope>NUCLEOTIDE SEQUENCE</scope>
    <source>
        <strain evidence="3">AVDCRST_MAG76</strain>
    </source>
</reference>
<dbReference type="AlphaFoldDB" id="A0A6J4JDF4"/>
<name>A0A6J4JDF4_9ACTN</name>
<feature type="compositionally biased region" description="Polar residues" evidence="1">
    <location>
        <begin position="190"/>
        <end position="199"/>
    </location>
</feature>
<proteinExistence type="predicted"/>
<gene>
    <name evidence="3" type="ORF">AVDCRST_MAG76-3787</name>
</gene>
<dbReference type="Gene3D" id="1.20.144.10">
    <property type="entry name" value="Phosphatidic acid phosphatase type 2/haloperoxidase"/>
    <property type="match status" value="1"/>
</dbReference>
<dbReference type="EMBL" id="CADCSZ010000222">
    <property type="protein sequence ID" value="CAA9277401.1"/>
    <property type="molecule type" value="Genomic_DNA"/>
</dbReference>
<evidence type="ECO:0000259" key="2">
    <source>
        <dbReference type="SMART" id="SM00014"/>
    </source>
</evidence>
<protein>
    <recommendedName>
        <fullName evidence="2">Phosphatidic acid phosphatase type 2/haloperoxidase domain-containing protein</fullName>
    </recommendedName>
</protein>
<sequence length="199" mass="20854">MTTHDPAEDALVTTLVGRGAQHGSTWFGRLGDVTKQPYVWAGAAGALAMTGPTGRHAATRGGLGYLTATLVHLAVKRVVGRERPPAASQHTSFGPLTSSFPSGHCASELAFSLGAAQEIPWLFVPLYAATFAGEWSLVRSRAHYPSDILGGAAISVVLAVVGWRAWPPHRLARSEKALRRHGGSGLAQPPSATSGRDDT</sequence>
<dbReference type="CDD" id="cd01610">
    <property type="entry name" value="PAP2_like"/>
    <property type="match status" value="1"/>
</dbReference>
<dbReference type="InterPro" id="IPR036938">
    <property type="entry name" value="PAP2/HPO_sf"/>
</dbReference>
<dbReference type="SMART" id="SM00014">
    <property type="entry name" value="acidPPc"/>
    <property type="match status" value="1"/>
</dbReference>
<organism evidence="3">
    <name type="scientific">uncultured Acidimicrobiales bacterium</name>
    <dbReference type="NCBI Taxonomy" id="310071"/>
    <lineage>
        <taxon>Bacteria</taxon>
        <taxon>Bacillati</taxon>
        <taxon>Actinomycetota</taxon>
        <taxon>Acidimicrobiia</taxon>
        <taxon>Acidimicrobiales</taxon>
        <taxon>environmental samples</taxon>
    </lineage>
</organism>
<evidence type="ECO:0000313" key="3">
    <source>
        <dbReference type="EMBL" id="CAA9277401.1"/>
    </source>
</evidence>
<evidence type="ECO:0000256" key="1">
    <source>
        <dbReference type="SAM" id="MobiDB-lite"/>
    </source>
</evidence>
<feature type="region of interest" description="Disordered" evidence="1">
    <location>
        <begin position="177"/>
        <end position="199"/>
    </location>
</feature>
<accession>A0A6J4JDF4</accession>
<feature type="domain" description="Phosphatidic acid phosphatase type 2/haloperoxidase" evidence="2">
    <location>
        <begin position="53"/>
        <end position="163"/>
    </location>
</feature>
<dbReference type="Pfam" id="PF01569">
    <property type="entry name" value="PAP2"/>
    <property type="match status" value="1"/>
</dbReference>